<sequence>MQTKSSTASLWLTCDFLSVCSPLFGTRRAIHAFSPTLQLSKLENDDIVTIQ</sequence>
<organism evidence="1 2">
    <name type="scientific">Botryotinia fuckeliana (strain T4)</name>
    <name type="common">Noble rot fungus</name>
    <name type="synonym">Botrytis cinerea</name>
    <dbReference type="NCBI Taxonomy" id="999810"/>
    <lineage>
        <taxon>Eukaryota</taxon>
        <taxon>Fungi</taxon>
        <taxon>Dikarya</taxon>
        <taxon>Ascomycota</taxon>
        <taxon>Pezizomycotina</taxon>
        <taxon>Leotiomycetes</taxon>
        <taxon>Helotiales</taxon>
        <taxon>Sclerotiniaceae</taxon>
        <taxon>Botrytis</taxon>
    </lineage>
</organism>
<dbReference type="InParanoid" id="G2YE19"/>
<dbReference type="Proteomes" id="UP000008177">
    <property type="component" value="Unplaced contigs"/>
</dbReference>
<protein>
    <submittedName>
        <fullName evidence="1">Uncharacterized protein</fullName>
    </submittedName>
</protein>
<reference evidence="2" key="1">
    <citation type="journal article" date="2011" name="PLoS Genet.">
        <title>Genomic analysis of the necrotrophic fungal pathogens Sclerotinia sclerotiorum and Botrytis cinerea.</title>
        <authorList>
            <person name="Amselem J."/>
            <person name="Cuomo C.A."/>
            <person name="van Kan J.A."/>
            <person name="Viaud M."/>
            <person name="Benito E.P."/>
            <person name="Couloux A."/>
            <person name="Coutinho P.M."/>
            <person name="de Vries R.P."/>
            <person name="Dyer P.S."/>
            <person name="Fillinger S."/>
            <person name="Fournier E."/>
            <person name="Gout L."/>
            <person name="Hahn M."/>
            <person name="Kohn L."/>
            <person name="Lapalu N."/>
            <person name="Plummer K.M."/>
            <person name="Pradier J.M."/>
            <person name="Quevillon E."/>
            <person name="Sharon A."/>
            <person name="Simon A."/>
            <person name="ten Have A."/>
            <person name="Tudzynski B."/>
            <person name="Tudzynski P."/>
            <person name="Wincker P."/>
            <person name="Andrew M."/>
            <person name="Anthouard V."/>
            <person name="Beever R.E."/>
            <person name="Beffa R."/>
            <person name="Benoit I."/>
            <person name="Bouzid O."/>
            <person name="Brault B."/>
            <person name="Chen Z."/>
            <person name="Choquer M."/>
            <person name="Collemare J."/>
            <person name="Cotton P."/>
            <person name="Danchin E.G."/>
            <person name="Da Silva C."/>
            <person name="Gautier A."/>
            <person name="Giraud C."/>
            <person name="Giraud T."/>
            <person name="Gonzalez C."/>
            <person name="Grossetete S."/>
            <person name="Guldener U."/>
            <person name="Henrissat B."/>
            <person name="Howlett B.J."/>
            <person name="Kodira C."/>
            <person name="Kretschmer M."/>
            <person name="Lappartient A."/>
            <person name="Leroch M."/>
            <person name="Levis C."/>
            <person name="Mauceli E."/>
            <person name="Neuveglise C."/>
            <person name="Oeser B."/>
            <person name="Pearson M."/>
            <person name="Poulain J."/>
            <person name="Poussereau N."/>
            <person name="Quesneville H."/>
            <person name="Rascle C."/>
            <person name="Schumacher J."/>
            <person name="Segurens B."/>
            <person name="Sexton A."/>
            <person name="Silva E."/>
            <person name="Sirven C."/>
            <person name="Soanes D.M."/>
            <person name="Talbot N.J."/>
            <person name="Templeton M."/>
            <person name="Yandava C."/>
            <person name="Yarden O."/>
            <person name="Zeng Q."/>
            <person name="Rollins J.A."/>
            <person name="Lebrun M.H."/>
            <person name="Dickman M."/>
        </authorList>
    </citation>
    <scope>NUCLEOTIDE SEQUENCE [LARGE SCALE GENOMIC DNA]</scope>
    <source>
        <strain evidence="2">T4</strain>
    </source>
</reference>
<dbReference type="HOGENOM" id="CLU_3106087_0_0_1"/>
<name>G2YE19_BOTF4</name>
<proteinExistence type="predicted"/>
<accession>G2YE19</accession>
<dbReference type="AlphaFoldDB" id="G2YE19"/>
<evidence type="ECO:0000313" key="2">
    <source>
        <dbReference type="Proteomes" id="UP000008177"/>
    </source>
</evidence>
<dbReference type="EMBL" id="FQ790322">
    <property type="protein sequence ID" value="CCD50017.1"/>
    <property type="molecule type" value="Genomic_DNA"/>
</dbReference>
<gene>
    <name evidence="1" type="ORF">BofuT4_uP092890.1</name>
</gene>
<evidence type="ECO:0000313" key="1">
    <source>
        <dbReference type="EMBL" id="CCD50017.1"/>
    </source>
</evidence>